<dbReference type="AlphaFoldDB" id="A0A7W6W7E9"/>
<comment type="subcellular location">
    <subcellularLocation>
        <location evidence="1">Cell membrane</location>
        <topology evidence="1">Multi-pass membrane protein</topology>
    </subcellularLocation>
</comment>
<dbReference type="GO" id="GO:0005886">
    <property type="term" value="C:plasma membrane"/>
    <property type="evidence" value="ECO:0007669"/>
    <property type="project" value="UniProtKB-SubCell"/>
</dbReference>
<keyword evidence="2" id="KW-0813">Transport</keyword>
<feature type="domain" description="ABC transmembrane type-1" evidence="7">
    <location>
        <begin position="97"/>
        <end position="378"/>
    </location>
</feature>
<reference evidence="8 9" key="1">
    <citation type="submission" date="2020-08" db="EMBL/GenBank/DDBJ databases">
        <title>Genomic Encyclopedia of Type Strains, Phase IV (KMG-V): Genome sequencing to study the core and pangenomes of soil and plant-associated prokaryotes.</title>
        <authorList>
            <person name="Whitman W."/>
        </authorList>
    </citation>
    <scope>NUCLEOTIDE SEQUENCE [LARGE SCALE GENOMIC DNA]</scope>
    <source>
        <strain evidence="8 9">SEMIA 4089</strain>
    </source>
</reference>
<evidence type="ECO:0000313" key="9">
    <source>
        <dbReference type="Proteomes" id="UP000540909"/>
    </source>
</evidence>
<evidence type="ECO:0000259" key="7">
    <source>
        <dbReference type="PROSITE" id="PS50929"/>
    </source>
</evidence>
<dbReference type="Proteomes" id="UP000540909">
    <property type="component" value="Unassembled WGS sequence"/>
</dbReference>
<dbReference type="InterPro" id="IPR036640">
    <property type="entry name" value="ABC1_TM_sf"/>
</dbReference>
<dbReference type="GO" id="GO:0140359">
    <property type="term" value="F:ABC-type transporter activity"/>
    <property type="evidence" value="ECO:0007669"/>
    <property type="project" value="InterPro"/>
</dbReference>
<proteinExistence type="predicted"/>
<dbReference type="PANTHER" id="PTHR11384:SF59">
    <property type="entry name" value="LYSOSOMAL COBALAMIN TRANSPORTER ABCD4"/>
    <property type="match status" value="1"/>
</dbReference>
<dbReference type="InterPro" id="IPR011527">
    <property type="entry name" value="ABC1_TM_dom"/>
</dbReference>
<keyword evidence="3 6" id="KW-0812">Transmembrane</keyword>
<feature type="transmembrane region" description="Helical" evidence="6">
    <location>
        <begin position="92"/>
        <end position="114"/>
    </location>
</feature>
<dbReference type="Gene3D" id="1.20.1560.10">
    <property type="entry name" value="ABC transporter type 1, transmembrane domain"/>
    <property type="match status" value="1"/>
</dbReference>
<evidence type="ECO:0000313" key="8">
    <source>
        <dbReference type="EMBL" id="MBB4238241.1"/>
    </source>
</evidence>
<dbReference type="EMBL" id="JACIFY010000020">
    <property type="protein sequence ID" value="MBB4238241.1"/>
    <property type="molecule type" value="Genomic_DNA"/>
</dbReference>
<dbReference type="Pfam" id="PF06472">
    <property type="entry name" value="ABC_membrane_2"/>
    <property type="match status" value="1"/>
</dbReference>
<dbReference type="SUPFAM" id="SSF90123">
    <property type="entry name" value="ABC transporter transmembrane region"/>
    <property type="match status" value="1"/>
</dbReference>
<accession>A0A7W6W7E9</accession>
<organism evidence="8 9">
    <name type="scientific">Rhizobium esperanzae</name>
    <dbReference type="NCBI Taxonomy" id="1967781"/>
    <lineage>
        <taxon>Bacteria</taxon>
        <taxon>Pseudomonadati</taxon>
        <taxon>Pseudomonadota</taxon>
        <taxon>Alphaproteobacteria</taxon>
        <taxon>Hyphomicrobiales</taxon>
        <taxon>Rhizobiaceae</taxon>
        <taxon>Rhizobium/Agrobacterium group</taxon>
        <taxon>Rhizobium</taxon>
    </lineage>
</organism>
<feature type="transmembrane region" description="Helical" evidence="6">
    <location>
        <begin position="134"/>
        <end position="154"/>
    </location>
</feature>
<sequence>MRIFIANVSTSRRPVSVARVGFYLPAVLAPLKSPRILRASLSLVEFSRYSSSQRHEGAKMSKQQIPLKLTATRFVRTVRLFLTSDVGGRAGFLLVSLIALFGGISALNVVNSFVGRHFMTAIAERQTGEFVRQAMLYAGAFGASTIVSVTARFAEERLALLWREYLTRRAIGVYMTDGTFYRMVVRGTLSHPDQRIAEDVKAFTTTTLSFLLMLLSSMLTIFTFSSVLWLISPLLFFAAVIYAAFGSFMTILLGRPLIKLNYNQLDNEATFRSGLIRVRENAESIMIEGAEQRHANRLSQQFDDLAANFRRIIAVNRNVGFFATGYNWMIQIIPVVLIAPAFMRGDMEFGVITQSAAAFAMLVGAFSFIVAQFNSISNFATVVARISSLLEAIEEARSAADTHIERGEVEGVFAYERLTLTSPAGEILLKDLSVRVPPGTRVIVTGKDDAAGIALYRATVGLGTPGSGRIVTPPRQMVRFLGQRTYSGPGSLRQILAPPKSSAETTDAQLLALLKSVGLARDLTPSDLDSEQDWSSLLSPREQQLLALASALAAAPSYIVLEKADAIFGHELLAEILNLLAERRIACINFAEPGAPRSAYDAVLEYGADGSWSWIDQKRDE</sequence>
<comment type="caution">
    <text evidence="8">The sequence shown here is derived from an EMBL/GenBank/DDBJ whole genome shotgun (WGS) entry which is preliminary data.</text>
</comment>
<dbReference type="SUPFAM" id="SSF52540">
    <property type="entry name" value="P-loop containing nucleoside triphosphate hydrolases"/>
    <property type="match status" value="1"/>
</dbReference>
<dbReference type="PANTHER" id="PTHR11384">
    <property type="entry name" value="ATP-BINDING CASSETTE, SUB-FAMILY D MEMBER"/>
    <property type="match status" value="1"/>
</dbReference>
<evidence type="ECO:0000256" key="2">
    <source>
        <dbReference type="ARBA" id="ARBA00022448"/>
    </source>
</evidence>
<evidence type="ECO:0000256" key="1">
    <source>
        <dbReference type="ARBA" id="ARBA00004651"/>
    </source>
</evidence>
<name>A0A7W6W7E9_9HYPH</name>
<keyword evidence="8" id="KW-0067">ATP-binding</keyword>
<dbReference type="PROSITE" id="PS50929">
    <property type="entry name" value="ABC_TM1F"/>
    <property type="match status" value="1"/>
</dbReference>
<protein>
    <submittedName>
        <fullName evidence="8">Putative ATP-binding cassette transporter</fullName>
    </submittedName>
</protein>
<dbReference type="Gene3D" id="3.40.50.300">
    <property type="entry name" value="P-loop containing nucleotide triphosphate hydrolases"/>
    <property type="match status" value="1"/>
</dbReference>
<feature type="transmembrane region" description="Helical" evidence="6">
    <location>
        <begin position="319"/>
        <end position="343"/>
    </location>
</feature>
<dbReference type="GO" id="GO:0005524">
    <property type="term" value="F:ATP binding"/>
    <property type="evidence" value="ECO:0007669"/>
    <property type="project" value="UniProtKB-KW"/>
</dbReference>
<keyword evidence="4 6" id="KW-1133">Transmembrane helix</keyword>
<dbReference type="InterPro" id="IPR027417">
    <property type="entry name" value="P-loop_NTPase"/>
</dbReference>
<dbReference type="InterPro" id="IPR050835">
    <property type="entry name" value="ABC_transporter_sub-D"/>
</dbReference>
<feature type="transmembrane region" description="Helical" evidence="6">
    <location>
        <begin position="235"/>
        <end position="254"/>
    </location>
</feature>
<evidence type="ECO:0000256" key="3">
    <source>
        <dbReference type="ARBA" id="ARBA00022692"/>
    </source>
</evidence>
<evidence type="ECO:0000256" key="4">
    <source>
        <dbReference type="ARBA" id="ARBA00022989"/>
    </source>
</evidence>
<feature type="transmembrane region" description="Helical" evidence="6">
    <location>
        <begin position="349"/>
        <end position="371"/>
    </location>
</feature>
<evidence type="ECO:0000256" key="5">
    <source>
        <dbReference type="ARBA" id="ARBA00023136"/>
    </source>
</evidence>
<keyword evidence="5 6" id="KW-0472">Membrane</keyword>
<gene>
    <name evidence="8" type="ORF">GGD57_004851</name>
</gene>
<evidence type="ECO:0000256" key="6">
    <source>
        <dbReference type="SAM" id="Phobius"/>
    </source>
</evidence>
<feature type="transmembrane region" description="Helical" evidence="6">
    <location>
        <begin position="210"/>
        <end position="229"/>
    </location>
</feature>
<keyword evidence="8" id="KW-0547">Nucleotide-binding</keyword>